<proteinExistence type="predicted"/>
<dbReference type="EMBL" id="JAENRR010000007">
    <property type="protein sequence ID" value="MBK3516647.1"/>
    <property type="molecule type" value="Genomic_DNA"/>
</dbReference>
<comment type="caution">
    <text evidence="2">The sequence shown here is derived from an EMBL/GenBank/DDBJ whole genome shotgun (WGS) entry which is preliminary data.</text>
</comment>
<feature type="transmembrane region" description="Helical" evidence="1">
    <location>
        <begin position="44"/>
        <end position="65"/>
    </location>
</feature>
<keyword evidence="1" id="KW-0812">Transmembrane</keyword>
<feature type="transmembrane region" description="Helical" evidence="1">
    <location>
        <begin position="12"/>
        <end position="32"/>
    </location>
</feature>
<name>A0ABS1HG56_9BACT</name>
<feature type="transmembrane region" description="Helical" evidence="1">
    <location>
        <begin position="119"/>
        <end position="147"/>
    </location>
</feature>
<evidence type="ECO:0000313" key="2">
    <source>
        <dbReference type="EMBL" id="MBK3516647.1"/>
    </source>
</evidence>
<protein>
    <recommendedName>
        <fullName evidence="4">Flippase-like domain-containing protein</fullName>
    </recommendedName>
</protein>
<keyword evidence="1" id="KW-0472">Membrane</keyword>
<keyword evidence="3" id="KW-1185">Reference proteome</keyword>
<keyword evidence="1" id="KW-1133">Transmembrane helix</keyword>
<accession>A0ABS1HG56</accession>
<feature type="transmembrane region" description="Helical" evidence="1">
    <location>
        <begin position="230"/>
        <end position="246"/>
    </location>
</feature>
<feature type="transmembrane region" description="Helical" evidence="1">
    <location>
        <begin position="278"/>
        <end position="302"/>
    </location>
</feature>
<evidence type="ECO:0000256" key="1">
    <source>
        <dbReference type="SAM" id="Phobius"/>
    </source>
</evidence>
<evidence type="ECO:0000313" key="3">
    <source>
        <dbReference type="Proteomes" id="UP000605676"/>
    </source>
</evidence>
<reference evidence="2 3" key="1">
    <citation type="submission" date="2021-01" db="EMBL/GenBank/DDBJ databases">
        <title>Carboxyliciviraga sp.nov., isolated from coastal sediments.</title>
        <authorList>
            <person name="Lu D."/>
            <person name="Zhang T."/>
        </authorList>
    </citation>
    <scope>NUCLEOTIDE SEQUENCE [LARGE SCALE GENOMIC DNA]</scope>
    <source>
        <strain evidence="2 3">N1Y132</strain>
    </source>
</reference>
<evidence type="ECO:0008006" key="4">
    <source>
        <dbReference type="Google" id="ProtNLM"/>
    </source>
</evidence>
<gene>
    <name evidence="2" type="ORF">JIV24_04780</name>
</gene>
<dbReference type="Proteomes" id="UP000605676">
    <property type="component" value="Unassembled WGS sequence"/>
</dbReference>
<dbReference type="RefSeq" id="WP_200463873.1">
    <property type="nucleotide sequence ID" value="NZ_JAENRR010000007.1"/>
</dbReference>
<feature type="transmembrane region" description="Helical" evidence="1">
    <location>
        <begin position="159"/>
        <end position="183"/>
    </location>
</feature>
<sequence length="316" mass="36262">MKKRYWPLISKALLLAFAILAYAYIIHKLVYFDYWPALFRSISLTTQAIGLAAILLSLWFINLFCEAKKWQALMHPFYRIKFINAWQQVMAGTTTALGSPARLAEMGGRMALLPKKYRANAAIMTILGGFIQNLIIITFGVFALLLIPDSIIDINISGYYYWLATGLIALAILSTYGIIYFYADKIRYYLKVIKNTSRSTLIKSTLWTTLRYSVYHLQLFFWLYFFGVQISTSDFILLAMLYFLMISVIPSHILIDMGIRGSVALFLFSSASNHTPNILMATFCMWMSNVILPTLIGSYTLIRQKLLKQRVMQKET</sequence>
<organism evidence="2 3">
    <name type="scientific">Carboxylicivirga marina</name>
    <dbReference type="NCBI Taxonomy" id="2800988"/>
    <lineage>
        <taxon>Bacteria</taxon>
        <taxon>Pseudomonadati</taxon>
        <taxon>Bacteroidota</taxon>
        <taxon>Bacteroidia</taxon>
        <taxon>Marinilabiliales</taxon>
        <taxon>Marinilabiliaceae</taxon>
        <taxon>Carboxylicivirga</taxon>
    </lineage>
</organism>